<proteinExistence type="predicted"/>
<name>A0A6G1I1F8_9PEZI</name>
<keyword evidence="3" id="KW-1185">Reference proteome</keyword>
<dbReference type="Proteomes" id="UP000799640">
    <property type="component" value="Unassembled WGS sequence"/>
</dbReference>
<evidence type="ECO:0000313" key="2">
    <source>
        <dbReference type="EMBL" id="KAF2402024.1"/>
    </source>
</evidence>
<dbReference type="EMBL" id="ML996692">
    <property type="protein sequence ID" value="KAF2402024.1"/>
    <property type="molecule type" value="Genomic_DNA"/>
</dbReference>
<gene>
    <name evidence="2" type="ORF">EJ06DRAFT_372038</name>
</gene>
<reference evidence="2" key="1">
    <citation type="journal article" date="2020" name="Stud. Mycol.">
        <title>101 Dothideomycetes genomes: a test case for predicting lifestyles and emergence of pathogens.</title>
        <authorList>
            <person name="Haridas S."/>
            <person name="Albert R."/>
            <person name="Binder M."/>
            <person name="Bloem J."/>
            <person name="Labutti K."/>
            <person name="Salamov A."/>
            <person name="Andreopoulos B."/>
            <person name="Baker S."/>
            <person name="Barry K."/>
            <person name="Bills G."/>
            <person name="Bluhm B."/>
            <person name="Cannon C."/>
            <person name="Castanera R."/>
            <person name="Culley D."/>
            <person name="Daum C."/>
            <person name="Ezra D."/>
            <person name="Gonzalez J."/>
            <person name="Henrissat B."/>
            <person name="Kuo A."/>
            <person name="Liang C."/>
            <person name="Lipzen A."/>
            <person name="Lutzoni F."/>
            <person name="Magnuson J."/>
            <person name="Mondo S."/>
            <person name="Nolan M."/>
            <person name="Ohm R."/>
            <person name="Pangilinan J."/>
            <person name="Park H.-J."/>
            <person name="Ramirez L."/>
            <person name="Alfaro M."/>
            <person name="Sun H."/>
            <person name="Tritt A."/>
            <person name="Yoshinaga Y."/>
            <person name="Zwiers L.-H."/>
            <person name="Turgeon B."/>
            <person name="Goodwin S."/>
            <person name="Spatafora J."/>
            <person name="Crous P."/>
            <person name="Grigoriev I."/>
        </authorList>
    </citation>
    <scope>NUCLEOTIDE SEQUENCE</scope>
    <source>
        <strain evidence="2">CBS 262.69</strain>
    </source>
</reference>
<feature type="region of interest" description="Disordered" evidence="1">
    <location>
        <begin position="63"/>
        <end position="110"/>
    </location>
</feature>
<evidence type="ECO:0000256" key="1">
    <source>
        <dbReference type="SAM" id="MobiDB-lite"/>
    </source>
</evidence>
<evidence type="ECO:0000313" key="3">
    <source>
        <dbReference type="Proteomes" id="UP000799640"/>
    </source>
</evidence>
<accession>A0A6G1I1F8</accession>
<protein>
    <submittedName>
        <fullName evidence="2">Uncharacterized protein</fullName>
    </submittedName>
</protein>
<sequence length="110" mass="12143">MPSILLWSFLPSCAHYIIFLLFLSNITVLLPHVYIRAQPHAHKSVEPLVESSRLIISLRYASTGSPPHDSAVPSPEPLNMQLKPKEAKPTAVNPDQGAKNQSRPPRTAVD</sequence>
<dbReference type="AlphaFoldDB" id="A0A6G1I1F8"/>
<organism evidence="2 3">
    <name type="scientific">Trichodelitschia bisporula</name>
    <dbReference type="NCBI Taxonomy" id="703511"/>
    <lineage>
        <taxon>Eukaryota</taxon>
        <taxon>Fungi</taxon>
        <taxon>Dikarya</taxon>
        <taxon>Ascomycota</taxon>
        <taxon>Pezizomycotina</taxon>
        <taxon>Dothideomycetes</taxon>
        <taxon>Dothideomycetes incertae sedis</taxon>
        <taxon>Phaeotrichales</taxon>
        <taxon>Phaeotrichaceae</taxon>
        <taxon>Trichodelitschia</taxon>
    </lineage>
</organism>